<dbReference type="InterPro" id="IPR027417">
    <property type="entry name" value="P-loop_NTPase"/>
</dbReference>
<evidence type="ECO:0000259" key="2">
    <source>
        <dbReference type="Pfam" id="PF06056"/>
    </source>
</evidence>
<dbReference type="EMBL" id="MKGR01000045">
    <property type="protein sequence ID" value="OKP01109.1"/>
    <property type="molecule type" value="Genomic_DNA"/>
</dbReference>
<evidence type="ECO:0000259" key="3">
    <source>
        <dbReference type="Pfam" id="PF17289"/>
    </source>
</evidence>
<keyword evidence="1" id="KW-1188">Viral release from host cell</keyword>
<feature type="domain" description="Terminase large subunit gp17-like C-terminal" evidence="3">
    <location>
        <begin position="428"/>
        <end position="587"/>
    </location>
</feature>
<dbReference type="Proteomes" id="UP000186277">
    <property type="component" value="Unassembled WGS sequence"/>
</dbReference>
<reference evidence="4 5" key="1">
    <citation type="submission" date="2016-09" db="EMBL/GenBank/DDBJ databases">
        <title>Xenorhabdus thuongxuanensis sp. nov. and Xenorhabdus eapokensis sp. nov., isolated from Steinernema species.</title>
        <authorList>
            <person name="Kaempfer P."/>
            <person name="Tobias N.J."/>
            <person name="Phan Ke L."/>
            <person name="Bode H.B."/>
            <person name="Glaeser S.P."/>
        </authorList>
    </citation>
    <scope>NUCLEOTIDE SEQUENCE [LARGE SCALE GENOMIC DNA]</scope>
    <source>
        <strain evidence="4 5">30TX1</strain>
    </source>
</reference>
<gene>
    <name evidence="4" type="ORF">Xentx_03472</name>
</gene>
<evidence type="ECO:0000313" key="5">
    <source>
        <dbReference type="Proteomes" id="UP000186277"/>
    </source>
</evidence>
<dbReference type="Pfam" id="PF17289">
    <property type="entry name" value="Terminase_6C"/>
    <property type="match status" value="1"/>
</dbReference>
<name>A0A1Q5TLP8_9GAMM</name>
<evidence type="ECO:0000313" key="4">
    <source>
        <dbReference type="EMBL" id="OKP01109.1"/>
    </source>
</evidence>
<proteinExistence type="predicted"/>
<dbReference type="InterPro" id="IPR035421">
    <property type="entry name" value="Terminase_6C"/>
</dbReference>
<sequence>MFAADGVSLNAFAVSRYGDKWQSWQYARGLWESKGMTTTAHDPRQEAKSLYWQAYSVAQIAKRLGVSVNTLYSWRRRDKWDDANPIERVSDELPVKILRIQAKDTLTPHDFKTLDFLYRQLKHFDRHEVKKESTKKAKTPKNHFTEEQVAELHAQVYESLFEYQKRWYKQKERRNRMILKSRQIGATWYFAREALITALETGHNQIFLSASRAQAFQFKKFIQMVARQVGVELKGGDEIILSNGATLYFLGTSAATAQSYTGDLYFDEFFWVSNFMNLRRVAAGMATQIGLRRTYFSTPSSEEHEAYPFWTGDFFNKSRPHKKQVTFDLSHKTLQPGVLCGDNIWRQIVTIHDAIALGLDRVDLDEIEGENSPEDFNNLYRCIFVKAGERAFDYNALIQCGVDGYNEDVWPDWKPYAPRPLGHKGVYIGADPTGTGGNGDGLGLVVMSPPTVSGGKWRVIEALRFRGMAFEKQAEEIRKLTERYHILGITLDGTGGTGEAVHELVCKFFPAATLLKYSAPLKRMLVMKAQMLIRSGRLEYDAGMQQVATSFMSIKKIITQGGIVTYDADRTRGIDHGDIAWSIMNVLYGEPIAGDSGGHQSSVTEF</sequence>
<dbReference type="InterPro" id="IPR009057">
    <property type="entry name" value="Homeodomain-like_sf"/>
</dbReference>
<comment type="caution">
    <text evidence="4">The sequence shown here is derived from an EMBL/GenBank/DDBJ whole genome shotgun (WGS) entry which is preliminary data.</text>
</comment>
<dbReference type="SUPFAM" id="SSF46689">
    <property type="entry name" value="Homeodomain-like"/>
    <property type="match status" value="1"/>
</dbReference>
<dbReference type="InterPro" id="IPR010332">
    <property type="entry name" value="ATPase_terminase-su_N"/>
</dbReference>
<dbReference type="AlphaFoldDB" id="A0A1Q5TLP8"/>
<evidence type="ECO:0000256" key="1">
    <source>
        <dbReference type="ARBA" id="ARBA00022612"/>
    </source>
</evidence>
<dbReference type="Gene3D" id="3.40.50.300">
    <property type="entry name" value="P-loop containing nucleotide triphosphate hydrolases"/>
    <property type="match status" value="1"/>
</dbReference>
<dbReference type="Pfam" id="PF06056">
    <property type="entry name" value="Terminase_5"/>
    <property type="match status" value="1"/>
</dbReference>
<dbReference type="Gene3D" id="3.30.420.240">
    <property type="match status" value="1"/>
</dbReference>
<protein>
    <submittedName>
        <fullName evidence="4">Oxidoreductase</fullName>
    </submittedName>
</protein>
<organism evidence="4 5">
    <name type="scientific">Xenorhabdus thuongxuanensis</name>
    <dbReference type="NCBI Taxonomy" id="1873484"/>
    <lineage>
        <taxon>Bacteria</taxon>
        <taxon>Pseudomonadati</taxon>
        <taxon>Pseudomonadota</taxon>
        <taxon>Gammaproteobacteria</taxon>
        <taxon>Enterobacterales</taxon>
        <taxon>Morganellaceae</taxon>
        <taxon>Xenorhabdus</taxon>
    </lineage>
</organism>
<dbReference type="Pfam" id="PF03237">
    <property type="entry name" value="Terminase_6N"/>
    <property type="match status" value="1"/>
</dbReference>
<keyword evidence="5" id="KW-1185">Reference proteome</keyword>
<feature type="domain" description="Terminase ATPase subunit N-terminal" evidence="2">
    <location>
        <begin position="42"/>
        <end position="92"/>
    </location>
</feature>
<accession>A0A1Q5TLP8</accession>